<protein>
    <submittedName>
        <fullName evidence="4">Glycosyltransferases involved in cell wall biogenesis</fullName>
    </submittedName>
</protein>
<dbReference type="AlphaFoldDB" id="D4L125"/>
<gene>
    <name evidence="4" type="ORF">RO1_29390</name>
</gene>
<dbReference type="CAZy" id="GT2">
    <property type="family name" value="Glycosyltransferase Family 2"/>
</dbReference>
<dbReference type="HOGENOM" id="CLU_025996_22_1_9"/>
<keyword evidence="1" id="KW-0328">Glycosyltransferase</keyword>
<dbReference type="PANTHER" id="PTHR22916">
    <property type="entry name" value="GLYCOSYLTRANSFERASE"/>
    <property type="match status" value="1"/>
</dbReference>
<dbReference type="KEGG" id="rix:RO1_29390"/>
<dbReference type="GO" id="GO:0016757">
    <property type="term" value="F:glycosyltransferase activity"/>
    <property type="evidence" value="ECO:0007669"/>
    <property type="project" value="UniProtKB-KW"/>
</dbReference>
<evidence type="ECO:0000259" key="3">
    <source>
        <dbReference type="Pfam" id="PF00535"/>
    </source>
</evidence>
<dbReference type="PATRIC" id="fig|718255.3.peg.281"/>
<reference evidence="4 5" key="2">
    <citation type="submission" date="2010-03" db="EMBL/GenBank/DDBJ databases">
        <authorList>
            <person name="Pajon A."/>
        </authorList>
    </citation>
    <scope>NUCLEOTIDE SEQUENCE [LARGE SCALE GENOMIC DNA]</scope>
    <source>
        <strain evidence="4 5">XB6B4</strain>
    </source>
</reference>
<organism evidence="4 5">
    <name type="scientific">Roseburia intestinalis XB6B4</name>
    <dbReference type="NCBI Taxonomy" id="718255"/>
    <lineage>
        <taxon>Bacteria</taxon>
        <taxon>Bacillati</taxon>
        <taxon>Bacillota</taxon>
        <taxon>Clostridia</taxon>
        <taxon>Lachnospirales</taxon>
        <taxon>Lachnospiraceae</taxon>
        <taxon>Roseburia</taxon>
    </lineage>
</organism>
<name>D4L125_9FIRM</name>
<evidence type="ECO:0000256" key="2">
    <source>
        <dbReference type="ARBA" id="ARBA00022679"/>
    </source>
</evidence>
<accession>D4L125</accession>
<dbReference type="SUPFAM" id="SSF53448">
    <property type="entry name" value="Nucleotide-diphospho-sugar transferases"/>
    <property type="match status" value="1"/>
</dbReference>
<dbReference type="InterPro" id="IPR029044">
    <property type="entry name" value="Nucleotide-diphossugar_trans"/>
</dbReference>
<feature type="domain" description="Glycosyltransferase 2-like" evidence="3">
    <location>
        <begin position="5"/>
        <end position="142"/>
    </location>
</feature>
<evidence type="ECO:0000256" key="1">
    <source>
        <dbReference type="ARBA" id="ARBA00022676"/>
    </source>
</evidence>
<dbReference type="EMBL" id="FP929050">
    <property type="protein sequence ID" value="CBL13315.1"/>
    <property type="molecule type" value="Genomic_DNA"/>
</dbReference>
<dbReference type="Proteomes" id="UP000008953">
    <property type="component" value="Chromosome"/>
</dbReference>
<dbReference type="PANTHER" id="PTHR22916:SF51">
    <property type="entry name" value="GLYCOSYLTRANSFERASE EPSH-RELATED"/>
    <property type="match status" value="1"/>
</dbReference>
<evidence type="ECO:0000313" key="5">
    <source>
        <dbReference type="Proteomes" id="UP000008953"/>
    </source>
</evidence>
<dbReference type="InterPro" id="IPR001173">
    <property type="entry name" value="Glyco_trans_2-like"/>
</dbReference>
<sequence>MAKISIIIPVYNVEKYLQQCIDSLLSQTLSDIEIICIDDASQDASGKILNDYAARDDRMKVIHADENMGTLRARIKGITDAAGQYVMFVDSDDYLEVSACEELLKLLTEHPVDVLHFGTVLHANENVSDDLKNWVTNFLTPYEGELEGNLIEKCFVDEKFDFNITNKIWRREVCEEAFANVEQIRLVASEDRYIFSFSCTMQKIIMA</sequence>
<evidence type="ECO:0000313" key="4">
    <source>
        <dbReference type="EMBL" id="CBL13315.1"/>
    </source>
</evidence>
<dbReference type="CDD" id="cd00761">
    <property type="entry name" value="Glyco_tranf_GTA_type"/>
    <property type="match status" value="1"/>
</dbReference>
<reference evidence="4 5" key="1">
    <citation type="submission" date="2010-03" db="EMBL/GenBank/DDBJ databases">
        <title>The genome sequence of Roseburia intestinalis XB6B4.</title>
        <authorList>
            <consortium name="metaHIT consortium -- http://www.metahit.eu/"/>
            <person name="Pajon A."/>
            <person name="Turner K."/>
            <person name="Parkhill J."/>
            <person name="Bernalier A."/>
        </authorList>
    </citation>
    <scope>NUCLEOTIDE SEQUENCE [LARGE SCALE GENOMIC DNA]</scope>
    <source>
        <strain evidence="4 5">XB6B4</strain>
    </source>
</reference>
<keyword evidence="2 4" id="KW-0808">Transferase</keyword>
<dbReference type="Pfam" id="PF00535">
    <property type="entry name" value="Glycos_transf_2"/>
    <property type="match status" value="1"/>
</dbReference>
<dbReference type="Gene3D" id="3.90.550.10">
    <property type="entry name" value="Spore Coat Polysaccharide Biosynthesis Protein SpsA, Chain A"/>
    <property type="match status" value="1"/>
</dbReference>
<proteinExistence type="predicted"/>
<dbReference type="RefSeq" id="WP_015521679.1">
    <property type="nucleotide sequence ID" value="NC_021012.1"/>
</dbReference>